<accession>A0ABU1H973</accession>
<evidence type="ECO:0000313" key="3">
    <source>
        <dbReference type="EMBL" id="MDR5900411.1"/>
    </source>
</evidence>
<dbReference type="PANTHER" id="PTHR39176:SF1">
    <property type="entry name" value="PERIPLASMIC PROTEIN"/>
    <property type="match status" value="1"/>
</dbReference>
<reference evidence="3 4" key="1">
    <citation type="submission" date="2023-04" db="EMBL/GenBank/DDBJ databases">
        <title>A long-awaited taxogenomic arrangement of the family Halomonadaceae.</title>
        <authorList>
            <person name="De La Haba R."/>
            <person name="Chuvochina M."/>
            <person name="Wittouck S."/>
            <person name="Arahal D.R."/>
            <person name="Sanchez-Porro C."/>
            <person name="Hugenholtz P."/>
            <person name="Ventosa A."/>
        </authorList>
    </citation>
    <scope>NUCLEOTIDE SEQUENCE [LARGE SCALE GENOMIC DNA]</scope>
    <source>
        <strain evidence="3 4">DSM 21020</strain>
    </source>
</reference>
<dbReference type="Proteomes" id="UP001254564">
    <property type="component" value="Unassembled WGS sequence"/>
</dbReference>
<organism evidence="3 4">
    <name type="scientific">Vreelandella vilamensis</name>
    <dbReference type="NCBI Taxonomy" id="531309"/>
    <lineage>
        <taxon>Bacteria</taxon>
        <taxon>Pseudomonadati</taxon>
        <taxon>Pseudomonadota</taxon>
        <taxon>Gammaproteobacteria</taxon>
        <taxon>Oceanospirillales</taxon>
        <taxon>Halomonadaceae</taxon>
        <taxon>Vreelandella</taxon>
    </lineage>
</organism>
<protein>
    <submittedName>
        <fullName evidence="3">Lysozyme inhibitor LprI family protein</fullName>
    </submittedName>
</protein>
<dbReference type="Gene3D" id="1.20.1270.180">
    <property type="match status" value="1"/>
</dbReference>
<dbReference type="PANTHER" id="PTHR39176">
    <property type="entry name" value="PERIPLASMIC PROTEIN-RELATED"/>
    <property type="match status" value="1"/>
</dbReference>
<dbReference type="InterPro" id="IPR009739">
    <property type="entry name" value="LprI-like_N"/>
</dbReference>
<sequence length="126" mass="14063">MMKRALAGIFYLALSPVTQAEDLYTKSYASCMDESGGVTVNMMNCIGAEIERQDAQLNGAYHNLRSNISDKRQQELLGAQRLWIQYRDANCLFYATAGGTLAMVASNECVLRETAQRAEELENLTR</sequence>
<dbReference type="RefSeq" id="WP_309657286.1">
    <property type="nucleotide sequence ID" value="NZ_JARWAN010000043.1"/>
</dbReference>
<feature type="chain" id="PRO_5047100486" evidence="1">
    <location>
        <begin position="21"/>
        <end position="126"/>
    </location>
</feature>
<evidence type="ECO:0000259" key="2">
    <source>
        <dbReference type="Pfam" id="PF07007"/>
    </source>
</evidence>
<name>A0ABU1H973_9GAMM</name>
<evidence type="ECO:0000313" key="4">
    <source>
        <dbReference type="Proteomes" id="UP001254564"/>
    </source>
</evidence>
<dbReference type="EMBL" id="JARWAN010000043">
    <property type="protein sequence ID" value="MDR5900411.1"/>
    <property type="molecule type" value="Genomic_DNA"/>
</dbReference>
<comment type="caution">
    <text evidence="3">The sequence shown here is derived from an EMBL/GenBank/DDBJ whole genome shotgun (WGS) entry which is preliminary data.</text>
</comment>
<feature type="signal peptide" evidence="1">
    <location>
        <begin position="1"/>
        <end position="20"/>
    </location>
</feature>
<feature type="domain" description="Lysozyme inhibitor LprI-like N-terminal" evidence="2">
    <location>
        <begin position="31"/>
        <end position="121"/>
    </location>
</feature>
<dbReference type="Pfam" id="PF07007">
    <property type="entry name" value="LprI"/>
    <property type="match status" value="1"/>
</dbReference>
<keyword evidence="4" id="KW-1185">Reference proteome</keyword>
<proteinExistence type="predicted"/>
<keyword evidence="1" id="KW-0732">Signal</keyword>
<gene>
    <name evidence="3" type="ORF">QC823_15710</name>
</gene>
<evidence type="ECO:0000256" key="1">
    <source>
        <dbReference type="SAM" id="SignalP"/>
    </source>
</evidence>